<feature type="compositionally biased region" description="Basic residues" evidence="1">
    <location>
        <begin position="537"/>
        <end position="549"/>
    </location>
</feature>
<feature type="region of interest" description="Disordered" evidence="1">
    <location>
        <begin position="523"/>
        <end position="562"/>
    </location>
</feature>
<dbReference type="AlphaFoldDB" id="A0AA88DK66"/>
<reference evidence="2" key="1">
    <citation type="submission" date="2023-07" db="EMBL/GenBank/DDBJ databases">
        <title>draft genome sequence of fig (Ficus carica).</title>
        <authorList>
            <person name="Takahashi T."/>
            <person name="Nishimura K."/>
        </authorList>
    </citation>
    <scope>NUCLEOTIDE SEQUENCE</scope>
</reference>
<evidence type="ECO:0000256" key="1">
    <source>
        <dbReference type="SAM" id="MobiDB-lite"/>
    </source>
</evidence>
<dbReference type="GO" id="GO:0005736">
    <property type="term" value="C:RNA polymerase I complex"/>
    <property type="evidence" value="ECO:0007669"/>
    <property type="project" value="TreeGrafter"/>
</dbReference>
<dbReference type="PANTHER" id="PTHR15484:SF8">
    <property type="entry name" value="DNA-DIRECTED RNA POLYMERASE I SUBUNIT RPA34"/>
    <property type="match status" value="1"/>
</dbReference>
<dbReference type="InterPro" id="IPR013240">
    <property type="entry name" value="DNA-dir_RNA_pol1_su_RPA34"/>
</dbReference>
<feature type="region of interest" description="Disordered" evidence="1">
    <location>
        <begin position="456"/>
        <end position="504"/>
    </location>
</feature>
<dbReference type="Proteomes" id="UP001187192">
    <property type="component" value="Unassembled WGS sequence"/>
</dbReference>
<feature type="compositionally biased region" description="Basic residues" evidence="1">
    <location>
        <begin position="472"/>
        <end position="481"/>
    </location>
</feature>
<keyword evidence="3" id="KW-1185">Reference proteome</keyword>
<feature type="compositionally biased region" description="Basic and acidic residues" evidence="1">
    <location>
        <begin position="482"/>
        <end position="492"/>
    </location>
</feature>
<feature type="region of interest" description="Disordered" evidence="1">
    <location>
        <begin position="123"/>
        <end position="206"/>
    </location>
</feature>
<gene>
    <name evidence="2" type="ORF">TIFTF001_023443</name>
</gene>
<feature type="compositionally biased region" description="Basic and acidic residues" evidence="1">
    <location>
        <begin position="148"/>
        <end position="162"/>
    </location>
</feature>
<feature type="region of interest" description="Disordered" evidence="1">
    <location>
        <begin position="245"/>
        <end position="270"/>
    </location>
</feature>
<dbReference type="PANTHER" id="PTHR15484">
    <property type="entry name" value="DNA-DIRECTED RNA POLYMERASE I SUBUNIT RPA34"/>
    <property type="match status" value="1"/>
</dbReference>
<feature type="compositionally biased region" description="Polar residues" evidence="1">
    <location>
        <begin position="493"/>
        <end position="504"/>
    </location>
</feature>
<dbReference type="GO" id="GO:0003723">
    <property type="term" value="F:RNA binding"/>
    <property type="evidence" value="ECO:0007669"/>
    <property type="project" value="TreeGrafter"/>
</dbReference>
<comment type="caution">
    <text evidence="2">The sequence shown here is derived from an EMBL/GenBank/DDBJ whole genome shotgun (WGS) entry which is preliminary data.</text>
</comment>
<feature type="compositionally biased region" description="Low complexity" evidence="1">
    <location>
        <begin position="125"/>
        <end position="134"/>
    </location>
</feature>
<protein>
    <submittedName>
        <fullName evidence="2">Uncharacterized protein</fullName>
    </submittedName>
</protein>
<feature type="region of interest" description="Disordered" evidence="1">
    <location>
        <begin position="402"/>
        <end position="436"/>
    </location>
</feature>
<evidence type="ECO:0000313" key="2">
    <source>
        <dbReference type="EMBL" id="GMN54309.1"/>
    </source>
</evidence>
<organism evidence="2 3">
    <name type="scientific">Ficus carica</name>
    <name type="common">Common fig</name>
    <dbReference type="NCBI Taxonomy" id="3494"/>
    <lineage>
        <taxon>Eukaryota</taxon>
        <taxon>Viridiplantae</taxon>
        <taxon>Streptophyta</taxon>
        <taxon>Embryophyta</taxon>
        <taxon>Tracheophyta</taxon>
        <taxon>Spermatophyta</taxon>
        <taxon>Magnoliopsida</taxon>
        <taxon>eudicotyledons</taxon>
        <taxon>Gunneridae</taxon>
        <taxon>Pentapetalae</taxon>
        <taxon>rosids</taxon>
        <taxon>fabids</taxon>
        <taxon>Rosales</taxon>
        <taxon>Moraceae</taxon>
        <taxon>Ficeae</taxon>
        <taxon>Ficus</taxon>
    </lineage>
</organism>
<feature type="compositionally biased region" description="Basic and acidic residues" evidence="1">
    <location>
        <begin position="349"/>
        <end position="365"/>
    </location>
</feature>
<feature type="region of interest" description="Disordered" evidence="1">
    <location>
        <begin position="304"/>
        <end position="368"/>
    </location>
</feature>
<accession>A0AA88DK66</accession>
<feature type="compositionally biased region" description="Basic and acidic residues" evidence="1">
    <location>
        <begin position="550"/>
        <end position="562"/>
    </location>
</feature>
<feature type="compositionally biased region" description="Polar residues" evidence="1">
    <location>
        <begin position="427"/>
        <end position="436"/>
    </location>
</feature>
<sequence length="562" mass="61487">MDVETAISDEIPSSRHEKKKRKRKDAVNSVEENQDCPEGTSSMKDTPLGPTVKICTNAVPTNTETTMSEPTTNVGSEKKKKKKKSKASDDVLDNECISLENSSLVKDTQQELPADICTVVDPTEAEPTTLEPPASVASEKKKKKKKSKITDGFKMVADHESASVENNASLMDTPQEPPVMVPTKTEATAIEPPANVTSEKKKKSKITDDLVNADHENASVENNASVEETPQEALVNIGTVEVPTEAEAATLERPTGVTSEKKKKKKKSKIADDLMNADHENASVMDTFQEPLVDIGMVEVPTKAEATTLDPHTSVTSEKKKKTKKSKADAMMSDPTNVTSEKKKRKERSKIDSDFEMDSIDHESAPLENSAWVKDTPLELPVNISVPTEMEEATMLEPLTFVNSEKKKNKKKSKASSDSKMDAVDQVSASLENSASAKDNRAVLLVNFSMISVPTEVEATVLEPPSNVASEKKKKKKRRKTRNDSEMNRIDQESASLENSASATDTPLVPLVNLSMVAVPPVAETEALGPPTNVALGKKRKKRKKRRSKTRDNTEMNAIDHE</sequence>
<feature type="compositionally biased region" description="Polar residues" evidence="1">
    <location>
        <begin position="163"/>
        <end position="172"/>
    </location>
</feature>
<name>A0AA88DK66_FICCA</name>
<feature type="region of interest" description="Disordered" evidence="1">
    <location>
        <begin position="1"/>
        <end position="92"/>
    </location>
</feature>
<dbReference type="EMBL" id="BTGU01000050">
    <property type="protein sequence ID" value="GMN54309.1"/>
    <property type="molecule type" value="Genomic_DNA"/>
</dbReference>
<feature type="non-terminal residue" evidence="2">
    <location>
        <position position="562"/>
    </location>
</feature>
<feature type="compositionally biased region" description="Low complexity" evidence="1">
    <location>
        <begin position="60"/>
        <end position="73"/>
    </location>
</feature>
<evidence type="ECO:0000313" key="3">
    <source>
        <dbReference type="Proteomes" id="UP001187192"/>
    </source>
</evidence>
<proteinExistence type="predicted"/>
<dbReference type="GO" id="GO:0006360">
    <property type="term" value="P:transcription by RNA polymerase I"/>
    <property type="evidence" value="ECO:0007669"/>
    <property type="project" value="InterPro"/>
</dbReference>